<keyword evidence="2" id="KW-1185">Reference proteome</keyword>
<dbReference type="AlphaFoldDB" id="A0A4C1WKC6"/>
<reference evidence="1 2" key="1">
    <citation type="journal article" date="2019" name="Commun. Biol.">
        <title>The bagworm genome reveals a unique fibroin gene that provides high tensile strength.</title>
        <authorList>
            <person name="Kono N."/>
            <person name="Nakamura H."/>
            <person name="Ohtoshi R."/>
            <person name="Tomita M."/>
            <person name="Numata K."/>
            <person name="Arakawa K."/>
        </authorList>
    </citation>
    <scope>NUCLEOTIDE SEQUENCE [LARGE SCALE GENOMIC DNA]</scope>
</reference>
<evidence type="ECO:0000313" key="2">
    <source>
        <dbReference type="Proteomes" id="UP000299102"/>
    </source>
</evidence>
<accession>A0A4C1WKC6</accession>
<dbReference type="Proteomes" id="UP000299102">
    <property type="component" value="Unassembled WGS sequence"/>
</dbReference>
<gene>
    <name evidence="1" type="ORF">EVAR_80000_1</name>
</gene>
<organism evidence="1 2">
    <name type="scientific">Eumeta variegata</name>
    <name type="common">Bagworm moth</name>
    <name type="synonym">Eumeta japonica</name>
    <dbReference type="NCBI Taxonomy" id="151549"/>
    <lineage>
        <taxon>Eukaryota</taxon>
        <taxon>Metazoa</taxon>
        <taxon>Ecdysozoa</taxon>
        <taxon>Arthropoda</taxon>
        <taxon>Hexapoda</taxon>
        <taxon>Insecta</taxon>
        <taxon>Pterygota</taxon>
        <taxon>Neoptera</taxon>
        <taxon>Endopterygota</taxon>
        <taxon>Lepidoptera</taxon>
        <taxon>Glossata</taxon>
        <taxon>Ditrysia</taxon>
        <taxon>Tineoidea</taxon>
        <taxon>Psychidae</taxon>
        <taxon>Oiketicinae</taxon>
        <taxon>Eumeta</taxon>
    </lineage>
</organism>
<protein>
    <submittedName>
        <fullName evidence="1">Uncharacterized protein</fullName>
    </submittedName>
</protein>
<sequence>METHRECTSTLVIKDRRSHPTQSYSLLGRRIDFTLASPLSIGPRRSVKKYRASDFWIYYEKATPIVNALAFNVSFDLHRYWSLNNWNMDLFSSVAMTTLDPNRIRRVRTRKRYCRIDLHTPERESRRGRNAMRTCVGTSFSSAILNVIDFRQCPTSARQAPSRFGFFVSTAEPSAELKAIDRRRHSNSKLTFLIVIRAPYTPARRSHDDR</sequence>
<proteinExistence type="predicted"/>
<dbReference type="EMBL" id="BGZK01000592">
    <property type="protein sequence ID" value="GBP51906.1"/>
    <property type="molecule type" value="Genomic_DNA"/>
</dbReference>
<evidence type="ECO:0000313" key="1">
    <source>
        <dbReference type="EMBL" id="GBP51906.1"/>
    </source>
</evidence>
<comment type="caution">
    <text evidence="1">The sequence shown here is derived from an EMBL/GenBank/DDBJ whole genome shotgun (WGS) entry which is preliminary data.</text>
</comment>
<name>A0A4C1WKC6_EUMVA</name>